<keyword evidence="10" id="KW-1185">Reference proteome</keyword>
<reference evidence="9 10" key="1">
    <citation type="submission" date="2024-10" db="EMBL/GenBank/DDBJ databases">
        <title>Updated reference genomes for cyclostephanoid diatoms.</title>
        <authorList>
            <person name="Roberts W.R."/>
            <person name="Alverson A.J."/>
        </authorList>
    </citation>
    <scope>NUCLEOTIDE SEQUENCE [LARGE SCALE GENOMIC DNA]</scope>
    <source>
        <strain evidence="9 10">AJA276-08</strain>
    </source>
</reference>
<evidence type="ECO:0000256" key="1">
    <source>
        <dbReference type="ARBA" id="ARBA00022679"/>
    </source>
</evidence>
<dbReference type="EMBL" id="JALLAZ020000523">
    <property type="protein sequence ID" value="KAL3793178.1"/>
    <property type="molecule type" value="Genomic_DNA"/>
</dbReference>
<evidence type="ECO:0000256" key="2">
    <source>
        <dbReference type="ARBA" id="ARBA00022723"/>
    </source>
</evidence>
<evidence type="ECO:0000259" key="8">
    <source>
        <dbReference type="Pfam" id="PF00294"/>
    </source>
</evidence>
<accession>A0ABD3PYD0</accession>
<dbReference type="GO" id="GO:0016301">
    <property type="term" value="F:kinase activity"/>
    <property type="evidence" value="ECO:0007669"/>
    <property type="project" value="UniProtKB-KW"/>
</dbReference>
<keyword evidence="5" id="KW-0464">Manganese</keyword>
<protein>
    <recommendedName>
        <fullName evidence="8">Carbohydrate kinase PfkB domain-containing protein</fullName>
    </recommendedName>
</protein>
<sequence>MATFQALRKPFIKVLPEVADALSSGRPVVALESTIVAHGMPYPQNLDLAKDVSRILREKGVLPATIAVKNGVFRVGLEADEIVNLSMAGEEGRAMKCSTRDLPLVAASEHGCSTADEKTQWGGMFLWRFHDSRSNYEISTRSRNIDFCHSALTFQGGTGGVHRGGELSLDISTDLIELSRTPVVVISAGVKSILDVKRTLEVLETFGVPVGTWKSDEFPAFFSPISGVKSPARFDSARDVASAYLVGKHLGMSNGILVAVPNHDPAGQNVETAIQEAISEAEAAGIQGRDITPFILRAVAEKTGGDSLRSNMSLVKRNADVGADIANSIVDLLTKDTAKSQKPQMSQPRSRVVCVGGSVIDTIAKSSPSFIAGTSNPGVIHRSDGGVGRNIAEVLGRLGSKPFFYTAIGGKTDGGQGMISRLENECGVMTSSRSVHVATDLDTAQYLALLDNNSDLVGGVADMEALSRIPIPAVEDLHGVELLVLDSNAPVETLTMVAKNGVKAGCLVCFDPTSVPKARLVSRSNDFVQCLNIVFPNKDELLAMAEELNDGLESQCESIQTSDPLRDAASMLLSRMSDKSHIVIYLGKSRVLLASKTDDVPKFEHFPEDIFDTHIFPDIRSSNGAGDTLCFPNKDELLAMAEELNDGLESQSESIQTSDEYKPLRDAASILLSRMKSDKSHIVITLGKSGVLLASKTDDVPKFEHFPADIFPDVRSSNGAGDTLCGAFIHALLQGASIEDSVHFGMKASLLSLDCAEHAISPNLSTLQLKMS</sequence>
<evidence type="ECO:0000256" key="3">
    <source>
        <dbReference type="ARBA" id="ARBA00022777"/>
    </source>
</evidence>
<evidence type="ECO:0000256" key="6">
    <source>
        <dbReference type="ARBA" id="ARBA00023239"/>
    </source>
</evidence>
<evidence type="ECO:0000313" key="9">
    <source>
        <dbReference type="EMBL" id="KAL3793178.1"/>
    </source>
</evidence>
<dbReference type="GO" id="GO:0046872">
    <property type="term" value="F:metal ion binding"/>
    <property type="evidence" value="ECO:0007669"/>
    <property type="project" value="UniProtKB-KW"/>
</dbReference>
<dbReference type="GO" id="GO:0016798">
    <property type="term" value="F:hydrolase activity, acting on glycosyl bonds"/>
    <property type="evidence" value="ECO:0007669"/>
    <property type="project" value="UniProtKB-KW"/>
</dbReference>
<dbReference type="InterPro" id="IPR029056">
    <property type="entry name" value="Ribokinase-like"/>
</dbReference>
<keyword evidence="1" id="KW-0808">Transferase</keyword>
<evidence type="ECO:0000256" key="4">
    <source>
        <dbReference type="ARBA" id="ARBA00022801"/>
    </source>
</evidence>
<dbReference type="Gene3D" id="3.40.1190.20">
    <property type="match status" value="2"/>
</dbReference>
<dbReference type="Pfam" id="PF00294">
    <property type="entry name" value="PfkB"/>
    <property type="match status" value="2"/>
</dbReference>
<dbReference type="Gene3D" id="3.40.1790.10">
    <property type="entry name" value="Indigoidine synthase domain"/>
    <property type="match status" value="1"/>
</dbReference>
<proteinExistence type="predicted"/>
<dbReference type="PROSITE" id="PS00584">
    <property type="entry name" value="PFKB_KINASES_2"/>
    <property type="match status" value="1"/>
</dbReference>
<name>A0ABD3PYD0_9STRA</name>
<gene>
    <name evidence="9" type="ORF">ACHAW5_001406</name>
</gene>
<evidence type="ECO:0000256" key="7">
    <source>
        <dbReference type="ARBA" id="ARBA00023295"/>
    </source>
</evidence>
<dbReference type="SUPFAM" id="SSF110581">
    <property type="entry name" value="Indigoidine synthase A-like"/>
    <property type="match status" value="1"/>
</dbReference>
<dbReference type="InterPro" id="IPR002173">
    <property type="entry name" value="Carboh/pur_kinase_PfkB_CS"/>
</dbReference>
<keyword evidence="4" id="KW-0378">Hydrolase</keyword>
<dbReference type="InterPro" id="IPR022830">
    <property type="entry name" value="Indigdn_synthA-like"/>
</dbReference>
<dbReference type="AlphaFoldDB" id="A0ABD3PYD0"/>
<keyword evidence="3" id="KW-0418">Kinase</keyword>
<dbReference type="InterPro" id="IPR007342">
    <property type="entry name" value="PsuG"/>
</dbReference>
<dbReference type="PANTHER" id="PTHR42909:SF1">
    <property type="entry name" value="CARBOHYDRATE KINASE PFKB DOMAIN-CONTAINING PROTEIN"/>
    <property type="match status" value="1"/>
</dbReference>
<dbReference type="PANTHER" id="PTHR42909">
    <property type="entry name" value="ZGC:136858"/>
    <property type="match status" value="1"/>
</dbReference>
<organism evidence="9 10">
    <name type="scientific">Stephanodiscus triporus</name>
    <dbReference type="NCBI Taxonomy" id="2934178"/>
    <lineage>
        <taxon>Eukaryota</taxon>
        <taxon>Sar</taxon>
        <taxon>Stramenopiles</taxon>
        <taxon>Ochrophyta</taxon>
        <taxon>Bacillariophyta</taxon>
        <taxon>Coscinodiscophyceae</taxon>
        <taxon>Thalassiosirophycidae</taxon>
        <taxon>Stephanodiscales</taxon>
        <taxon>Stephanodiscaceae</taxon>
        <taxon>Stephanodiscus</taxon>
    </lineage>
</organism>
<dbReference type="GO" id="GO:0016829">
    <property type="term" value="F:lyase activity"/>
    <property type="evidence" value="ECO:0007669"/>
    <property type="project" value="UniProtKB-KW"/>
</dbReference>
<feature type="domain" description="Carbohydrate kinase PfkB" evidence="8">
    <location>
        <begin position="629"/>
        <end position="755"/>
    </location>
</feature>
<dbReference type="InterPro" id="IPR011611">
    <property type="entry name" value="PfkB_dom"/>
</dbReference>
<dbReference type="Pfam" id="PF04227">
    <property type="entry name" value="Indigoidine_A"/>
    <property type="match status" value="2"/>
</dbReference>
<evidence type="ECO:0000256" key="5">
    <source>
        <dbReference type="ARBA" id="ARBA00023211"/>
    </source>
</evidence>
<dbReference type="PROSITE" id="PS00583">
    <property type="entry name" value="PFKB_KINASES_1"/>
    <property type="match status" value="1"/>
</dbReference>
<dbReference type="SUPFAM" id="SSF53613">
    <property type="entry name" value="Ribokinase-like"/>
    <property type="match status" value="2"/>
</dbReference>
<feature type="domain" description="Carbohydrate kinase PfkB" evidence="8">
    <location>
        <begin position="351"/>
        <end position="628"/>
    </location>
</feature>
<dbReference type="Proteomes" id="UP001530315">
    <property type="component" value="Unassembled WGS sequence"/>
</dbReference>
<keyword evidence="2" id="KW-0479">Metal-binding</keyword>
<evidence type="ECO:0000313" key="10">
    <source>
        <dbReference type="Proteomes" id="UP001530315"/>
    </source>
</evidence>
<keyword evidence="7" id="KW-0326">Glycosidase</keyword>
<comment type="caution">
    <text evidence="9">The sequence shown here is derived from an EMBL/GenBank/DDBJ whole genome shotgun (WGS) entry which is preliminary data.</text>
</comment>
<keyword evidence="6" id="KW-0456">Lyase</keyword>